<dbReference type="OrthoDB" id="1094230at2"/>
<reference evidence="4 5" key="1">
    <citation type="submission" date="2019-07" db="EMBL/GenBank/DDBJ databases">
        <title>Whole genome shotgun sequence of Novosphingobium sediminis NBRC 106119.</title>
        <authorList>
            <person name="Hosoyama A."/>
            <person name="Uohara A."/>
            <person name="Ohji S."/>
            <person name="Ichikawa N."/>
        </authorList>
    </citation>
    <scope>NUCLEOTIDE SEQUENCE [LARGE SCALE GENOMIC DNA]</scope>
    <source>
        <strain evidence="4 5">NBRC 106119</strain>
    </source>
</reference>
<dbReference type="SUPFAM" id="SSF53474">
    <property type="entry name" value="alpha/beta-Hydrolases"/>
    <property type="match status" value="1"/>
</dbReference>
<feature type="chain" id="PRO_5021838481" evidence="1">
    <location>
        <begin position="22"/>
        <end position="752"/>
    </location>
</feature>
<gene>
    <name evidence="4" type="ORF">NSE01_32070</name>
</gene>
<sequence>MRLLTSLLAASALAAAAPVLAAETKDSAVTAPQAAPALTLERVFASPGLAGPVPRAVKLSPDGRYVTVLRNRPDDRERYDLWGFDRKAGQWRMLVDSKKLSSGRELSEAEKMQRERQRIGDLKGIVSYEWTADSSAVLVPIDGELILAGLDGSVRKIAGTKGGELDPSLSPKGAHVAFLRDQRLFVGPVDGSSEPKAVTPDETAATVHWGEAEFVAQEEMNRFKGYWWSPDGARLAVERFDEAKVGTVTRAAIGADGTKTFEQRYPAAGTPNAEVSLWVIGADGQSRVQVDLGSDKDIYLARVDWAPDGKALYVQREDRAQSRLDMLKVDPATGKAEVLFTETAAKDSWINLSDGYRFLADGSLIWTSERDGFAHLYHYKAGAFTQLTKGEWVVTDLLGVDQKSGRITFIGTKDDVLAPQVYAFDLNHPEKIDRLTDLAFHNSAAMDRKGQTLVVTRSADNQPPQSYLADATGKRLAWIEENRVEGMHPYAPYLASHRAAQFGTIPAEDGTPLHWMMITPPLEPGKRYPVFSYHYGGPHAQVVAKGWQGALAQAIASKGYIYFAIDGRGSDNRGVKFESAINRAMGSVEVADQLAGSHYLKSLPFVDAKRVSTFGWSYGGYMTLKMLEQHPGEWAAGVAVAPVTRWELYDTHYTERYLGDPNKEPKVYETSGALKDAAKISDPLMLIHGMADDNVVFENSTALIAKLQGEAVPFEMMLYPGFTHRIGGPKVSKHLYETVFRFLDRHGVGSGQ</sequence>
<dbReference type="SUPFAM" id="SSF82171">
    <property type="entry name" value="DPP6 N-terminal domain-like"/>
    <property type="match status" value="1"/>
</dbReference>
<dbReference type="GO" id="GO:0006508">
    <property type="term" value="P:proteolysis"/>
    <property type="evidence" value="ECO:0007669"/>
    <property type="project" value="InterPro"/>
</dbReference>
<dbReference type="Gene3D" id="3.40.50.1820">
    <property type="entry name" value="alpha/beta hydrolase"/>
    <property type="match status" value="1"/>
</dbReference>
<dbReference type="Proteomes" id="UP000321464">
    <property type="component" value="Unassembled WGS sequence"/>
</dbReference>
<proteinExistence type="predicted"/>
<organism evidence="4 5">
    <name type="scientific">Novosphingobium sediminis</name>
    <dbReference type="NCBI Taxonomy" id="707214"/>
    <lineage>
        <taxon>Bacteria</taxon>
        <taxon>Pseudomonadati</taxon>
        <taxon>Pseudomonadota</taxon>
        <taxon>Alphaproteobacteria</taxon>
        <taxon>Sphingomonadales</taxon>
        <taxon>Sphingomonadaceae</taxon>
        <taxon>Novosphingobium</taxon>
    </lineage>
</organism>
<dbReference type="EMBL" id="BJYR01000021">
    <property type="protein sequence ID" value="GEO01375.1"/>
    <property type="molecule type" value="Genomic_DNA"/>
</dbReference>
<comment type="caution">
    <text evidence="4">The sequence shown here is derived from an EMBL/GenBank/DDBJ whole genome shotgun (WGS) entry which is preliminary data.</text>
</comment>
<dbReference type="InterPro" id="IPR002469">
    <property type="entry name" value="Peptidase_S9B_N"/>
</dbReference>
<evidence type="ECO:0000256" key="1">
    <source>
        <dbReference type="SAM" id="SignalP"/>
    </source>
</evidence>
<dbReference type="PANTHER" id="PTHR11731">
    <property type="entry name" value="PROTEASE FAMILY S9B,C DIPEPTIDYL-PEPTIDASE IV-RELATED"/>
    <property type="match status" value="1"/>
</dbReference>
<dbReference type="InterPro" id="IPR050278">
    <property type="entry name" value="Serine_Prot_S9B/DPPIV"/>
</dbReference>
<dbReference type="Gene3D" id="2.140.10.30">
    <property type="entry name" value="Dipeptidylpeptidase IV, N-terminal domain"/>
    <property type="match status" value="1"/>
</dbReference>
<keyword evidence="5" id="KW-1185">Reference proteome</keyword>
<feature type="domain" description="Peptidase S9 prolyl oligopeptidase catalytic" evidence="2">
    <location>
        <begin position="552"/>
        <end position="746"/>
    </location>
</feature>
<feature type="domain" description="Dipeptidylpeptidase IV N-terminal" evidence="3">
    <location>
        <begin position="153"/>
        <end position="463"/>
    </location>
</feature>
<evidence type="ECO:0000259" key="2">
    <source>
        <dbReference type="Pfam" id="PF00326"/>
    </source>
</evidence>
<dbReference type="InterPro" id="IPR029058">
    <property type="entry name" value="AB_hydrolase_fold"/>
</dbReference>
<dbReference type="PANTHER" id="PTHR11731:SF193">
    <property type="entry name" value="DIPEPTIDYL PEPTIDASE 9"/>
    <property type="match status" value="1"/>
</dbReference>
<feature type="signal peptide" evidence="1">
    <location>
        <begin position="1"/>
        <end position="21"/>
    </location>
</feature>
<name>A0A512ANT3_9SPHN</name>
<dbReference type="RefSeq" id="WP_147160695.1">
    <property type="nucleotide sequence ID" value="NZ_BJYR01000021.1"/>
</dbReference>
<dbReference type="InterPro" id="IPR001375">
    <property type="entry name" value="Peptidase_S9_cat"/>
</dbReference>
<accession>A0A512ANT3</accession>
<dbReference type="GO" id="GO:0008239">
    <property type="term" value="F:dipeptidyl-peptidase activity"/>
    <property type="evidence" value="ECO:0007669"/>
    <property type="project" value="TreeGrafter"/>
</dbReference>
<evidence type="ECO:0000259" key="3">
    <source>
        <dbReference type="Pfam" id="PF00930"/>
    </source>
</evidence>
<evidence type="ECO:0000313" key="4">
    <source>
        <dbReference type="EMBL" id="GEO01375.1"/>
    </source>
</evidence>
<dbReference type="GO" id="GO:0008236">
    <property type="term" value="F:serine-type peptidase activity"/>
    <property type="evidence" value="ECO:0007669"/>
    <property type="project" value="InterPro"/>
</dbReference>
<evidence type="ECO:0000313" key="5">
    <source>
        <dbReference type="Proteomes" id="UP000321464"/>
    </source>
</evidence>
<protein>
    <submittedName>
        <fullName evidence="4">Peptidase S9</fullName>
    </submittedName>
</protein>
<keyword evidence="1" id="KW-0732">Signal</keyword>
<dbReference type="AlphaFoldDB" id="A0A512ANT3"/>
<dbReference type="Pfam" id="PF00930">
    <property type="entry name" value="DPPIV_N"/>
    <property type="match status" value="1"/>
</dbReference>
<dbReference type="Pfam" id="PF00326">
    <property type="entry name" value="Peptidase_S9"/>
    <property type="match status" value="1"/>
</dbReference>